<dbReference type="PANTHER" id="PTHR31278">
    <property type="entry name" value="CHCHD1"/>
    <property type="match status" value="1"/>
</dbReference>
<reference evidence="1" key="1">
    <citation type="submission" date="2021-05" db="EMBL/GenBank/DDBJ databases">
        <authorList>
            <person name="Alioto T."/>
            <person name="Alioto T."/>
            <person name="Gomez Garrido J."/>
        </authorList>
    </citation>
    <scope>NUCLEOTIDE SEQUENCE</scope>
</reference>
<dbReference type="AlphaFoldDB" id="A0A8D9F0Y6"/>
<proteinExistence type="predicted"/>
<protein>
    <submittedName>
        <fullName evidence="1">Coiled-coil-helix-coiled-coil-helix domain-containing protein 1</fullName>
    </submittedName>
</protein>
<dbReference type="InterPro" id="IPR009069">
    <property type="entry name" value="Cys_alpha_HP_mot_SF"/>
</dbReference>
<dbReference type="EMBL" id="HBUF01587432">
    <property type="protein sequence ID" value="CAG6772287.1"/>
    <property type="molecule type" value="Transcribed_RNA"/>
</dbReference>
<dbReference type="GO" id="GO:0032543">
    <property type="term" value="P:mitochondrial translation"/>
    <property type="evidence" value="ECO:0007669"/>
    <property type="project" value="InterPro"/>
</dbReference>
<dbReference type="GO" id="GO:0003723">
    <property type="term" value="F:RNA binding"/>
    <property type="evidence" value="ECO:0007669"/>
    <property type="project" value="TreeGrafter"/>
</dbReference>
<dbReference type="EMBL" id="HBUF01587433">
    <property type="protein sequence ID" value="CAG6772289.1"/>
    <property type="molecule type" value="Transcribed_RNA"/>
</dbReference>
<sequence length="132" mass="15137">MKLDNPCLSSMKNFTRLIKYSKSPNNVRFEAILPLELKNRVSGKGGDAKKAGCIQEMSLAFSCLKENDFVQTNCAKEIQNFIACGDKRRGDKFTRKQEFHNKTVTTGKKDLKAWEIDELLKKYPEQKKPFKA</sequence>
<dbReference type="PANTHER" id="PTHR31278:SF2">
    <property type="entry name" value="SMALL RIBOSOMAL SUBUNIT PROTEIN MS37"/>
    <property type="match status" value="1"/>
</dbReference>
<accession>A0A8D9F0Y6</accession>
<dbReference type="EMBL" id="HBUF01350580">
    <property type="protein sequence ID" value="CAG6713382.1"/>
    <property type="molecule type" value="Transcribed_RNA"/>
</dbReference>
<evidence type="ECO:0000313" key="1">
    <source>
        <dbReference type="EMBL" id="CAG6772289.1"/>
    </source>
</evidence>
<dbReference type="GO" id="GO:0005654">
    <property type="term" value="C:nucleoplasm"/>
    <property type="evidence" value="ECO:0007669"/>
    <property type="project" value="TreeGrafter"/>
</dbReference>
<dbReference type="EMBL" id="HBUF01587431">
    <property type="protein sequence ID" value="CAG6772285.1"/>
    <property type="molecule type" value="Transcribed_RNA"/>
</dbReference>
<dbReference type="GO" id="GO:0005761">
    <property type="term" value="C:mitochondrial ribosome"/>
    <property type="evidence" value="ECO:0007669"/>
    <property type="project" value="InterPro"/>
</dbReference>
<dbReference type="EMBL" id="HBUF01350581">
    <property type="protein sequence ID" value="CAG6713383.1"/>
    <property type="molecule type" value="Transcribed_RNA"/>
</dbReference>
<dbReference type="SUPFAM" id="SSF47072">
    <property type="entry name" value="Cysteine alpha-hairpin motif"/>
    <property type="match status" value="1"/>
</dbReference>
<dbReference type="InterPro" id="IPR033620">
    <property type="entry name" value="Ribosomal_mS37_met"/>
</dbReference>
<name>A0A8D9F0Y6_9HEMI</name>
<organism evidence="1">
    <name type="scientific">Cacopsylla melanoneura</name>
    <dbReference type="NCBI Taxonomy" id="428564"/>
    <lineage>
        <taxon>Eukaryota</taxon>
        <taxon>Metazoa</taxon>
        <taxon>Ecdysozoa</taxon>
        <taxon>Arthropoda</taxon>
        <taxon>Hexapoda</taxon>
        <taxon>Insecta</taxon>
        <taxon>Pterygota</taxon>
        <taxon>Neoptera</taxon>
        <taxon>Paraneoptera</taxon>
        <taxon>Hemiptera</taxon>
        <taxon>Sternorrhyncha</taxon>
        <taxon>Psylloidea</taxon>
        <taxon>Psyllidae</taxon>
        <taxon>Psyllinae</taxon>
        <taxon>Cacopsylla</taxon>
    </lineage>
</organism>